<dbReference type="Gene3D" id="2.30.30.40">
    <property type="entry name" value="SH3 Domains"/>
    <property type="match status" value="1"/>
</dbReference>
<dbReference type="eggNOG" id="COG0835">
    <property type="taxonomic scope" value="Bacteria"/>
</dbReference>
<dbReference type="PROSITE" id="PS50851">
    <property type="entry name" value="CHEW"/>
    <property type="match status" value="1"/>
</dbReference>
<dbReference type="HOGENOM" id="CLU_048995_1_2_9"/>
<proteinExistence type="predicted"/>
<dbReference type="InterPro" id="IPR039315">
    <property type="entry name" value="CheW"/>
</dbReference>
<evidence type="ECO:0000313" key="3">
    <source>
        <dbReference type="Proteomes" id="UP000005435"/>
    </source>
</evidence>
<organism evidence="2 3">
    <name type="scientific">Acetivibrio clariflavus (strain DSM 19732 / NBRC 101661 / EBR45)</name>
    <name type="common">Clostridium clariflavum</name>
    <dbReference type="NCBI Taxonomy" id="720554"/>
    <lineage>
        <taxon>Bacteria</taxon>
        <taxon>Bacillati</taxon>
        <taxon>Bacillota</taxon>
        <taxon>Clostridia</taxon>
        <taxon>Eubacteriales</taxon>
        <taxon>Oscillospiraceae</taxon>
        <taxon>Acetivibrio</taxon>
    </lineage>
</organism>
<evidence type="ECO:0000313" key="2">
    <source>
        <dbReference type="EMBL" id="AEV67650.1"/>
    </source>
</evidence>
<dbReference type="SUPFAM" id="SSF50341">
    <property type="entry name" value="CheW-like"/>
    <property type="match status" value="1"/>
</dbReference>
<dbReference type="InterPro" id="IPR002545">
    <property type="entry name" value="CheW-lke_dom"/>
</dbReference>
<dbReference type="CDD" id="cd00732">
    <property type="entry name" value="CheW"/>
    <property type="match status" value="1"/>
</dbReference>
<dbReference type="Pfam" id="PF01584">
    <property type="entry name" value="CheW"/>
    <property type="match status" value="1"/>
</dbReference>
<protein>
    <submittedName>
        <fullName evidence="2">Chemotaxis signal transduction protein</fullName>
    </submittedName>
</protein>
<dbReference type="GO" id="GO:0007165">
    <property type="term" value="P:signal transduction"/>
    <property type="evidence" value="ECO:0007669"/>
    <property type="project" value="InterPro"/>
</dbReference>
<keyword evidence="3" id="KW-1185">Reference proteome</keyword>
<dbReference type="GO" id="GO:0005829">
    <property type="term" value="C:cytosol"/>
    <property type="evidence" value="ECO:0007669"/>
    <property type="project" value="TreeGrafter"/>
</dbReference>
<accession>G8LWZ8</accession>
<gene>
    <name evidence="2" type="ordered locus">Clocl_0973</name>
</gene>
<dbReference type="Proteomes" id="UP000005435">
    <property type="component" value="Chromosome"/>
</dbReference>
<dbReference type="RefSeq" id="WP_014254268.1">
    <property type="nucleotide sequence ID" value="NC_016627.1"/>
</dbReference>
<name>G8LWZ8_ACECE</name>
<dbReference type="PANTHER" id="PTHR22617:SF23">
    <property type="entry name" value="CHEMOTAXIS PROTEIN CHEW"/>
    <property type="match status" value="1"/>
</dbReference>
<reference evidence="2 3" key="2">
    <citation type="journal article" date="2012" name="Stand. Genomic Sci.">
        <title>Complete Genome Sequence of Clostridium clariflavum DSM 19732.</title>
        <authorList>
            <person name="Izquierdo J.A."/>
            <person name="Goodwin L."/>
            <person name="Davenport K.W."/>
            <person name="Teshima H."/>
            <person name="Bruce D."/>
            <person name="Detter C."/>
            <person name="Tapia R."/>
            <person name="Han S."/>
            <person name="Land M."/>
            <person name="Hauser L."/>
            <person name="Jeffries C.D."/>
            <person name="Han J."/>
            <person name="Pitluck S."/>
            <person name="Nolan M."/>
            <person name="Chen A."/>
            <person name="Huntemann M."/>
            <person name="Mavromatis K."/>
            <person name="Mikhailova N."/>
            <person name="Liolios K."/>
            <person name="Woyke T."/>
            <person name="Lynd L.R."/>
        </authorList>
    </citation>
    <scope>NUCLEOTIDE SEQUENCE [LARGE SCALE GENOMIC DNA]</scope>
    <source>
        <strain evidence="3">DSM 19732 / NBRC 101661 / EBR45</strain>
    </source>
</reference>
<dbReference type="SMART" id="SM00260">
    <property type="entry name" value="CheW"/>
    <property type="match status" value="1"/>
</dbReference>
<dbReference type="PANTHER" id="PTHR22617">
    <property type="entry name" value="CHEMOTAXIS SENSOR HISTIDINE KINASE-RELATED"/>
    <property type="match status" value="1"/>
</dbReference>
<dbReference type="InterPro" id="IPR036061">
    <property type="entry name" value="CheW-like_dom_sf"/>
</dbReference>
<reference evidence="3" key="1">
    <citation type="submission" date="2011-12" db="EMBL/GenBank/DDBJ databases">
        <title>Complete sequence of Clostridium clariflavum DSM 19732.</title>
        <authorList>
            <consortium name="US DOE Joint Genome Institute"/>
            <person name="Lucas S."/>
            <person name="Han J."/>
            <person name="Lapidus A."/>
            <person name="Cheng J.-F."/>
            <person name="Goodwin L."/>
            <person name="Pitluck S."/>
            <person name="Peters L."/>
            <person name="Teshima H."/>
            <person name="Detter J.C."/>
            <person name="Han C."/>
            <person name="Tapia R."/>
            <person name="Land M."/>
            <person name="Hauser L."/>
            <person name="Kyrpides N."/>
            <person name="Ivanova N."/>
            <person name="Pagani I."/>
            <person name="Kitzmiller T."/>
            <person name="Lynd L."/>
            <person name="Izquierdo J."/>
            <person name="Woyke T."/>
        </authorList>
    </citation>
    <scope>NUCLEOTIDE SEQUENCE [LARGE SCALE GENOMIC DNA]</scope>
    <source>
        <strain evidence="3">DSM 19732 / NBRC 101661 / EBR45</strain>
    </source>
</reference>
<dbReference type="GO" id="GO:0006935">
    <property type="term" value="P:chemotaxis"/>
    <property type="evidence" value="ECO:0007669"/>
    <property type="project" value="InterPro"/>
</dbReference>
<dbReference type="Gene3D" id="2.40.50.180">
    <property type="entry name" value="CheA-289, Domain 4"/>
    <property type="match status" value="1"/>
</dbReference>
<evidence type="ECO:0000259" key="1">
    <source>
        <dbReference type="PROSITE" id="PS50851"/>
    </source>
</evidence>
<dbReference type="STRING" id="720554.Clocl_0973"/>
<dbReference type="KEGG" id="ccl:Clocl_0973"/>
<dbReference type="AlphaFoldDB" id="G8LWZ8"/>
<dbReference type="EMBL" id="CP003065">
    <property type="protein sequence ID" value="AEV67650.1"/>
    <property type="molecule type" value="Genomic_DNA"/>
</dbReference>
<sequence>MEQMLEDMELLEDTHKDKYLTFTLGKEEYGIGIGYVTEIVGIQEITEVPELPHYVKGIINLRGKIIPVIDARLRFGKEEKEYTDRNCTIVIEVKNVTIGLIVDAVAEVLSIDEENVVPLPRLNGYTHHKYIQGIGKVGNNVKLILDCDKLFSDDEMESLSNII</sequence>
<feature type="domain" description="CheW-like" evidence="1">
    <location>
        <begin position="16"/>
        <end position="156"/>
    </location>
</feature>
<dbReference type="OrthoDB" id="9794382at2"/>